<sequence length="88" mass="10027">MLATQDNEYTCEKIHVSSPAGKIPSPPTRGAGWIQRRVATNGEGLKPQAERCPKWSISSHIKWQCLIKIWIKWLGLPHWRPASPSPEW</sequence>
<protein>
    <submittedName>
        <fullName evidence="2">Uncharacterized protein</fullName>
    </submittedName>
</protein>
<dbReference type="Proteomes" id="UP000887565">
    <property type="component" value="Unplaced"/>
</dbReference>
<name>A0A915JY97_ROMCU</name>
<keyword evidence="1" id="KW-1185">Reference proteome</keyword>
<accession>A0A915JY97</accession>
<dbReference type="AlphaFoldDB" id="A0A915JY97"/>
<evidence type="ECO:0000313" key="1">
    <source>
        <dbReference type="Proteomes" id="UP000887565"/>
    </source>
</evidence>
<reference evidence="2" key="1">
    <citation type="submission" date="2022-11" db="UniProtKB">
        <authorList>
            <consortium name="WormBaseParasite"/>
        </authorList>
    </citation>
    <scope>IDENTIFICATION</scope>
</reference>
<evidence type="ECO:0000313" key="2">
    <source>
        <dbReference type="WBParaSite" id="nRc.2.0.1.t31063-RA"/>
    </source>
</evidence>
<organism evidence="1 2">
    <name type="scientific">Romanomermis culicivorax</name>
    <name type="common">Nematode worm</name>
    <dbReference type="NCBI Taxonomy" id="13658"/>
    <lineage>
        <taxon>Eukaryota</taxon>
        <taxon>Metazoa</taxon>
        <taxon>Ecdysozoa</taxon>
        <taxon>Nematoda</taxon>
        <taxon>Enoplea</taxon>
        <taxon>Dorylaimia</taxon>
        <taxon>Mermithida</taxon>
        <taxon>Mermithoidea</taxon>
        <taxon>Mermithidae</taxon>
        <taxon>Romanomermis</taxon>
    </lineage>
</organism>
<proteinExistence type="predicted"/>
<dbReference type="WBParaSite" id="nRc.2.0.1.t31063-RA">
    <property type="protein sequence ID" value="nRc.2.0.1.t31063-RA"/>
    <property type="gene ID" value="nRc.2.0.1.g31063"/>
</dbReference>